<protein>
    <submittedName>
        <fullName evidence="2">Nucleoside-diphosphate-sugar epimerase</fullName>
    </submittedName>
</protein>
<dbReference type="GO" id="GO:0004029">
    <property type="term" value="F:aldehyde dehydrogenase (NAD+) activity"/>
    <property type="evidence" value="ECO:0007669"/>
    <property type="project" value="TreeGrafter"/>
</dbReference>
<proteinExistence type="predicted"/>
<accession>A0A1H6AD25</accession>
<dbReference type="InterPro" id="IPR036291">
    <property type="entry name" value="NAD(P)-bd_dom_sf"/>
</dbReference>
<feature type="domain" description="NAD-dependent epimerase/dehydratase" evidence="1">
    <location>
        <begin position="3"/>
        <end position="238"/>
    </location>
</feature>
<reference evidence="2 3" key="1">
    <citation type="submission" date="2016-10" db="EMBL/GenBank/DDBJ databases">
        <authorList>
            <person name="de Groot N.N."/>
        </authorList>
    </citation>
    <scope>NUCLEOTIDE SEQUENCE [LARGE SCALE GENOMIC DNA]</scope>
    <source>
        <strain evidence="2 3">DSM 22489</strain>
    </source>
</reference>
<dbReference type="RefSeq" id="WP_103933905.1">
    <property type="nucleotide sequence ID" value="NZ_FNVA01000005.1"/>
</dbReference>
<dbReference type="AlphaFoldDB" id="A0A1H6AD25"/>
<dbReference type="SUPFAM" id="SSF51735">
    <property type="entry name" value="NAD(P)-binding Rossmann-fold domains"/>
    <property type="match status" value="1"/>
</dbReference>
<sequence length="341" mass="37873">MKILITGAGGFLGKRIVERLLAHGQTDLRCMVRDVAKAQGLRDLAARHNVEFEIVSVNMRNAAEIPAAISGCGLIIHAAAALKGSPAEMFMDSCVASRNLLDAVAAMQATSPVRVVQISSFGAIDVNSQPRGALLDERVPMEPHPEKRDLYSYTKLRQEQIFWEYQQRFRFELVVLRPGVIYGPGGGRFSNRVGLELFGRFMHLGGSNLLPLTFVDNCAEAIVVAALSPQAAGQIYNVVDDDLPTSREYLQRFSQQVQPMRAVPVPFFVLMAVSRAVERYYQRSKGQLPAIFTPYKTMAMWGGNRFTNAKLKAIGWKQLIPTNEGIARSFAWFRENPVAKK</sequence>
<keyword evidence="3" id="KW-1185">Reference proteome</keyword>
<dbReference type="Pfam" id="PF01370">
    <property type="entry name" value="Epimerase"/>
    <property type="match status" value="1"/>
</dbReference>
<organism evidence="2 3">
    <name type="scientific">Bryocella elongata</name>
    <dbReference type="NCBI Taxonomy" id="863522"/>
    <lineage>
        <taxon>Bacteria</taxon>
        <taxon>Pseudomonadati</taxon>
        <taxon>Acidobacteriota</taxon>
        <taxon>Terriglobia</taxon>
        <taxon>Terriglobales</taxon>
        <taxon>Acidobacteriaceae</taxon>
        <taxon>Bryocella</taxon>
    </lineage>
</organism>
<dbReference type="Proteomes" id="UP000236728">
    <property type="component" value="Unassembled WGS sequence"/>
</dbReference>
<dbReference type="GO" id="GO:0005737">
    <property type="term" value="C:cytoplasm"/>
    <property type="evidence" value="ECO:0007669"/>
    <property type="project" value="TreeGrafter"/>
</dbReference>
<name>A0A1H6AD25_9BACT</name>
<dbReference type="Gene3D" id="3.40.50.720">
    <property type="entry name" value="NAD(P)-binding Rossmann-like Domain"/>
    <property type="match status" value="1"/>
</dbReference>
<evidence type="ECO:0000259" key="1">
    <source>
        <dbReference type="Pfam" id="PF01370"/>
    </source>
</evidence>
<gene>
    <name evidence="2" type="ORF">SAMN05421819_3046</name>
</gene>
<dbReference type="InterPro" id="IPR001509">
    <property type="entry name" value="Epimerase_deHydtase"/>
</dbReference>
<evidence type="ECO:0000313" key="2">
    <source>
        <dbReference type="EMBL" id="SEG45947.1"/>
    </source>
</evidence>
<dbReference type="PANTHER" id="PTHR48079:SF6">
    <property type="entry name" value="NAD(P)-BINDING DOMAIN-CONTAINING PROTEIN-RELATED"/>
    <property type="match status" value="1"/>
</dbReference>
<dbReference type="PANTHER" id="PTHR48079">
    <property type="entry name" value="PROTEIN YEEZ"/>
    <property type="match status" value="1"/>
</dbReference>
<dbReference type="EMBL" id="FNVA01000005">
    <property type="protein sequence ID" value="SEG45947.1"/>
    <property type="molecule type" value="Genomic_DNA"/>
</dbReference>
<evidence type="ECO:0000313" key="3">
    <source>
        <dbReference type="Proteomes" id="UP000236728"/>
    </source>
</evidence>
<dbReference type="OrthoDB" id="9811743at2"/>
<dbReference type="InterPro" id="IPR051783">
    <property type="entry name" value="NAD(P)-dependent_oxidoreduct"/>
</dbReference>